<evidence type="ECO:0000313" key="13">
    <source>
        <dbReference type="Proteomes" id="UP000198553"/>
    </source>
</evidence>
<evidence type="ECO:0000256" key="8">
    <source>
        <dbReference type="ARBA" id="ARBA00023136"/>
    </source>
</evidence>
<evidence type="ECO:0000256" key="4">
    <source>
        <dbReference type="ARBA" id="ARBA00022475"/>
    </source>
</evidence>
<keyword evidence="3 9" id="KW-0813">Transport</keyword>
<evidence type="ECO:0000256" key="10">
    <source>
        <dbReference type="SAM" id="Phobius"/>
    </source>
</evidence>
<evidence type="ECO:0000256" key="7">
    <source>
        <dbReference type="ARBA" id="ARBA00022989"/>
    </source>
</evidence>
<evidence type="ECO:0000256" key="3">
    <source>
        <dbReference type="ARBA" id="ARBA00022448"/>
    </source>
</evidence>
<evidence type="ECO:0000256" key="5">
    <source>
        <dbReference type="ARBA" id="ARBA00022519"/>
    </source>
</evidence>
<dbReference type="FunFam" id="1.20.81.30:FF:000001">
    <property type="entry name" value="Type II secretion system protein F"/>
    <property type="match status" value="2"/>
</dbReference>
<dbReference type="GO" id="GO:0005886">
    <property type="term" value="C:plasma membrane"/>
    <property type="evidence" value="ECO:0007669"/>
    <property type="project" value="UniProtKB-SubCell"/>
</dbReference>
<evidence type="ECO:0000256" key="6">
    <source>
        <dbReference type="ARBA" id="ARBA00022692"/>
    </source>
</evidence>
<organism evidence="12 13">
    <name type="scientific">Mesobacillus persicus</name>
    <dbReference type="NCBI Taxonomy" id="930146"/>
    <lineage>
        <taxon>Bacteria</taxon>
        <taxon>Bacillati</taxon>
        <taxon>Bacillota</taxon>
        <taxon>Bacilli</taxon>
        <taxon>Bacillales</taxon>
        <taxon>Bacillaceae</taxon>
        <taxon>Mesobacillus</taxon>
    </lineage>
</organism>
<feature type="transmembrane region" description="Helical" evidence="10">
    <location>
        <begin position="166"/>
        <end position="189"/>
    </location>
</feature>
<sequence>MARFKYSGRTRKGKKSGVINASSKREAILQLRGDGIKVVEIKEIAETIMTKDLAIGNPVKLQDIVIYLRQFSTLIKAGVTIVDATNILAMQTDSKKLSAALKDIENELRQGQPFSDAAEKHKKIFEPMFINMVRAGEAGGNMEETLERLAEHFEKQHHTRQKIQSAMAYPVVVGVIAISVIIFLLVSVVPTFVGMFEDFGAELPAITQFVLDSSEFTQAYWWLILLLVIGIIVGIKLLNNDKRTKYHMDLIKLKLPLFGKMLQKAALARMTRTLSSLFSSGVPILQALLIVENVVENEVISRVIRYSREELSRGRSLTGPMMEHWAFPPLTTQMISIGEETGSLDAMLSKVAEFYEKEVDNSTDKLKSLIEPLMIVFLAGIVGVIVLAIMVPMFDMFNHIG</sequence>
<dbReference type="PANTHER" id="PTHR30012:SF0">
    <property type="entry name" value="TYPE II SECRETION SYSTEM PROTEIN F-RELATED"/>
    <property type="match status" value="1"/>
</dbReference>
<keyword evidence="13" id="KW-1185">Reference proteome</keyword>
<evidence type="ECO:0000259" key="11">
    <source>
        <dbReference type="Pfam" id="PF00482"/>
    </source>
</evidence>
<dbReference type="PRINTS" id="PR00812">
    <property type="entry name" value="BCTERIALGSPF"/>
</dbReference>
<dbReference type="STRING" id="930146.SAMN05192533_102214"/>
<evidence type="ECO:0000256" key="1">
    <source>
        <dbReference type="ARBA" id="ARBA00004429"/>
    </source>
</evidence>
<protein>
    <submittedName>
        <fullName evidence="12">Type IV pilus assembly protein PilC</fullName>
    </submittedName>
</protein>
<dbReference type="Pfam" id="PF00482">
    <property type="entry name" value="T2SSF"/>
    <property type="match status" value="2"/>
</dbReference>
<reference evidence="13" key="1">
    <citation type="submission" date="2016-10" db="EMBL/GenBank/DDBJ databases">
        <authorList>
            <person name="Varghese N."/>
            <person name="Submissions S."/>
        </authorList>
    </citation>
    <scope>NUCLEOTIDE SEQUENCE [LARGE SCALE GENOMIC DNA]</scope>
    <source>
        <strain evidence="13">B48,IBRC-M 10115,DSM 25386,CECT 8001</strain>
    </source>
</reference>
<dbReference type="Proteomes" id="UP000198553">
    <property type="component" value="Unassembled WGS sequence"/>
</dbReference>
<keyword evidence="7 10" id="KW-1133">Transmembrane helix</keyword>
<name>A0A1H7XI36_9BACI</name>
<dbReference type="EMBL" id="FOBW01000002">
    <property type="protein sequence ID" value="SEM33264.1"/>
    <property type="molecule type" value="Genomic_DNA"/>
</dbReference>
<gene>
    <name evidence="12" type="ORF">SAMN05192533_102214</name>
</gene>
<evidence type="ECO:0000256" key="9">
    <source>
        <dbReference type="RuleBase" id="RU003923"/>
    </source>
</evidence>
<feature type="domain" description="Type II secretion system protein GspF" evidence="11">
    <location>
        <begin position="67"/>
        <end position="190"/>
    </location>
</feature>
<keyword evidence="5" id="KW-0997">Cell inner membrane</keyword>
<dbReference type="PANTHER" id="PTHR30012">
    <property type="entry name" value="GENERAL SECRETION PATHWAY PROTEIN"/>
    <property type="match status" value="1"/>
</dbReference>
<keyword evidence="8 10" id="KW-0472">Membrane</keyword>
<feature type="transmembrane region" description="Helical" evidence="10">
    <location>
        <begin position="373"/>
        <end position="394"/>
    </location>
</feature>
<dbReference type="PROSITE" id="PS00874">
    <property type="entry name" value="T2SP_F"/>
    <property type="match status" value="1"/>
</dbReference>
<proteinExistence type="inferred from homology"/>
<evidence type="ECO:0000256" key="2">
    <source>
        <dbReference type="ARBA" id="ARBA00005745"/>
    </source>
</evidence>
<dbReference type="InterPro" id="IPR001992">
    <property type="entry name" value="T2SS_GspF/T4SS_PilC_CS"/>
</dbReference>
<accession>A0A1H7XI36</accession>
<keyword evidence="4" id="KW-1003">Cell membrane</keyword>
<dbReference type="InterPro" id="IPR003004">
    <property type="entry name" value="GspF/PilC"/>
</dbReference>
<keyword evidence="6 9" id="KW-0812">Transmembrane</keyword>
<dbReference type="InterPro" id="IPR018076">
    <property type="entry name" value="T2SS_GspF_dom"/>
</dbReference>
<comment type="similarity">
    <text evidence="2 9">Belongs to the GSP F family.</text>
</comment>
<dbReference type="RefSeq" id="WP_090741274.1">
    <property type="nucleotide sequence ID" value="NZ_FOBW01000002.1"/>
</dbReference>
<dbReference type="Gene3D" id="1.20.81.30">
    <property type="entry name" value="Type II secretion system (T2SS), domain F"/>
    <property type="match status" value="2"/>
</dbReference>
<comment type="subcellular location">
    <subcellularLocation>
        <location evidence="1">Cell inner membrane</location>
        <topology evidence="1">Multi-pass membrane protein</topology>
    </subcellularLocation>
    <subcellularLocation>
        <location evidence="9">Cell membrane</location>
        <topology evidence="9">Multi-pass membrane protein</topology>
    </subcellularLocation>
</comment>
<dbReference type="AlphaFoldDB" id="A0A1H7XI36"/>
<feature type="domain" description="Type II secretion system protein GspF" evidence="11">
    <location>
        <begin position="271"/>
        <end position="392"/>
    </location>
</feature>
<dbReference type="InterPro" id="IPR042094">
    <property type="entry name" value="T2SS_GspF_sf"/>
</dbReference>
<evidence type="ECO:0000313" key="12">
    <source>
        <dbReference type="EMBL" id="SEM33264.1"/>
    </source>
</evidence>
<dbReference type="GO" id="GO:0015628">
    <property type="term" value="P:protein secretion by the type II secretion system"/>
    <property type="evidence" value="ECO:0007669"/>
    <property type="project" value="TreeGrafter"/>
</dbReference>
<feature type="transmembrane region" description="Helical" evidence="10">
    <location>
        <begin position="219"/>
        <end position="238"/>
    </location>
</feature>
<dbReference type="OrthoDB" id="9805682at2"/>